<evidence type="ECO:0000313" key="2">
    <source>
        <dbReference type="Proteomes" id="UP000821837"/>
    </source>
</evidence>
<dbReference type="EMBL" id="JABSTV010001245">
    <property type="protein sequence ID" value="KAH7983231.1"/>
    <property type="molecule type" value="Genomic_DNA"/>
</dbReference>
<keyword evidence="2" id="KW-1185">Reference proteome</keyword>
<dbReference type="VEuPathDB" id="VectorBase:RSAN_039842"/>
<comment type="caution">
    <text evidence="1">The sequence shown here is derived from an EMBL/GenBank/DDBJ whole genome shotgun (WGS) entry which is preliminary data.</text>
</comment>
<accession>A0A9D4YN13</accession>
<reference evidence="1" key="2">
    <citation type="submission" date="2021-09" db="EMBL/GenBank/DDBJ databases">
        <authorList>
            <person name="Jia N."/>
            <person name="Wang J."/>
            <person name="Shi W."/>
            <person name="Du L."/>
            <person name="Sun Y."/>
            <person name="Zhan W."/>
            <person name="Jiang J."/>
            <person name="Wang Q."/>
            <person name="Zhang B."/>
            <person name="Ji P."/>
            <person name="Sakyi L.B."/>
            <person name="Cui X."/>
            <person name="Yuan T."/>
            <person name="Jiang B."/>
            <person name="Yang W."/>
            <person name="Lam T.T.-Y."/>
            <person name="Chang Q."/>
            <person name="Ding S."/>
            <person name="Wang X."/>
            <person name="Zhu J."/>
            <person name="Ruan X."/>
            <person name="Zhao L."/>
            <person name="Wei J."/>
            <person name="Que T."/>
            <person name="Du C."/>
            <person name="Cheng J."/>
            <person name="Dai P."/>
            <person name="Han X."/>
            <person name="Huang E."/>
            <person name="Gao Y."/>
            <person name="Liu J."/>
            <person name="Shao H."/>
            <person name="Ye R."/>
            <person name="Li L."/>
            <person name="Wei W."/>
            <person name="Wang X."/>
            <person name="Wang C."/>
            <person name="Huo Q."/>
            <person name="Li W."/>
            <person name="Guo W."/>
            <person name="Chen H."/>
            <person name="Chen S."/>
            <person name="Zhou L."/>
            <person name="Zhou L."/>
            <person name="Ni X."/>
            <person name="Tian J."/>
            <person name="Zhou Y."/>
            <person name="Sheng Y."/>
            <person name="Liu T."/>
            <person name="Pan Y."/>
            <person name="Xia L."/>
            <person name="Li J."/>
            <person name="Zhao F."/>
            <person name="Cao W."/>
        </authorList>
    </citation>
    <scope>NUCLEOTIDE SEQUENCE</scope>
    <source>
        <strain evidence="1">Rsan-2018</strain>
        <tissue evidence="1">Larvae</tissue>
    </source>
</reference>
<sequence>MRFRGNQGCRDLGTPNIGICSHCNTRADLQHLIWDCPLYSGPRQRAIATIPPEWRPTLFQAWAQPGRSIAAAAAKELWRSLLEYLDDPKAPAIGTRLRLGRDGQNVNSQDAH</sequence>
<organism evidence="1 2">
    <name type="scientific">Rhipicephalus sanguineus</name>
    <name type="common">Brown dog tick</name>
    <name type="synonym">Ixodes sanguineus</name>
    <dbReference type="NCBI Taxonomy" id="34632"/>
    <lineage>
        <taxon>Eukaryota</taxon>
        <taxon>Metazoa</taxon>
        <taxon>Ecdysozoa</taxon>
        <taxon>Arthropoda</taxon>
        <taxon>Chelicerata</taxon>
        <taxon>Arachnida</taxon>
        <taxon>Acari</taxon>
        <taxon>Parasitiformes</taxon>
        <taxon>Ixodida</taxon>
        <taxon>Ixodoidea</taxon>
        <taxon>Ixodidae</taxon>
        <taxon>Rhipicephalinae</taxon>
        <taxon>Rhipicephalus</taxon>
        <taxon>Rhipicephalus</taxon>
    </lineage>
</organism>
<dbReference type="AlphaFoldDB" id="A0A9D4YN13"/>
<gene>
    <name evidence="1" type="ORF">HPB52_010330</name>
</gene>
<name>A0A9D4YN13_RHISA</name>
<protein>
    <submittedName>
        <fullName evidence="1">Uncharacterized protein</fullName>
    </submittedName>
</protein>
<reference evidence="1" key="1">
    <citation type="journal article" date="2020" name="Cell">
        <title>Large-Scale Comparative Analyses of Tick Genomes Elucidate Their Genetic Diversity and Vector Capacities.</title>
        <authorList>
            <consortium name="Tick Genome and Microbiome Consortium (TIGMIC)"/>
            <person name="Jia N."/>
            <person name="Wang J."/>
            <person name="Shi W."/>
            <person name="Du L."/>
            <person name="Sun Y."/>
            <person name="Zhan W."/>
            <person name="Jiang J.F."/>
            <person name="Wang Q."/>
            <person name="Zhang B."/>
            <person name="Ji P."/>
            <person name="Bell-Sakyi L."/>
            <person name="Cui X.M."/>
            <person name="Yuan T.T."/>
            <person name="Jiang B.G."/>
            <person name="Yang W.F."/>
            <person name="Lam T.T."/>
            <person name="Chang Q.C."/>
            <person name="Ding S.J."/>
            <person name="Wang X.J."/>
            <person name="Zhu J.G."/>
            <person name="Ruan X.D."/>
            <person name="Zhao L."/>
            <person name="Wei J.T."/>
            <person name="Ye R.Z."/>
            <person name="Que T.C."/>
            <person name="Du C.H."/>
            <person name="Zhou Y.H."/>
            <person name="Cheng J.X."/>
            <person name="Dai P.F."/>
            <person name="Guo W.B."/>
            <person name="Han X.H."/>
            <person name="Huang E.J."/>
            <person name="Li L.F."/>
            <person name="Wei W."/>
            <person name="Gao Y.C."/>
            <person name="Liu J.Z."/>
            <person name="Shao H.Z."/>
            <person name="Wang X."/>
            <person name="Wang C.C."/>
            <person name="Yang T.C."/>
            <person name="Huo Q.B."/>
            <person name="Li W."/>
            <person name="Chen H.Y."/>
            <person name="Chen S.E."/>
            <person name="Zhou L.G."/>
            <person name="Ni X.B."/>
            <person name="Tian J.H."/>
            <person name="Sheng Y."/>
            <person name="Liu T."/>
            <person name="Pan Y.S."/>
            <person name="Xia L.Y."/>
            <person name="Li J."/>
            <person name="Zhao F."/>
            <person name="Cao W.C."/>
        </authorList>
    </citation>
    <scope>NUCLEOTIDE SEQUENCE</scope>
    <source>
        <strain evidence="1">Rsan-2018</strain>
    </source>
</reference>
<evidence type="ECO:0000313" key="1">
    <source>
        <dbReference type="EMBL" id="KAH7983231.1"/>
    </source>
</evidence>
<proteinExistence type="predicted"/>
<dbReference type="Proteomes" id="UP000821837">
    <property type="component" value="Chromosome 1"/>
</dbReference>